<evidence type="ECO:0000256" key="1">
    <source>
        <dbReference type="ARBA" id="ARBA00009947"/>
    </source>
</evidence>
<dbReference type="GO" id="GO:0006334">
    <property type="term" value="P:nucleosome assembly"/>
    <property type="evidence" value="ECO:0007669"/>
    <property type="project" value="InterPro"/>
</dbReference>
<dbReference type="InterPro" id="IPR002164">
    <property type="entry name" value="NAP_family"/>
</dbReference>
<protein>
    <submittedName>
        <fullName evidence="4">Related to Vacuolar protein sorting-associated protein 75</fullName>
    </submittedName>
</protein>
<sequence>MLEQSKLSNALKQLADIEDDMEKIDEQVELFRLKSTIPIFKKRNMLLQDIPGFWKIVLSEHSDFADFIQVSDFKYVDCIDKIEINWPIVSEHKSTEKHKVGDFDIVFHFKELKEDDDMFPEQTVTKKFRIEYDTSKLKKLPKDQDEDSLKEFGFLTSEKVDIEWPTNYSKINPDKIKDKTSAEGKKNYRAGMKSFFGWFRWTGLKPGKEFPHGDDLATLFSEDIYPHALKYYTTAHRDLDDESDEEDEKEGYHGYEDEDDETLSRKKPKYE</sequence>
<dbReference type="AlphaFoldDB" id="A0A376B1B8"/>
<comment type="similarity">
    <text evidence="1">Belongs to the nucleosome assembly protein (NAP) family.</text>
</comment>
<dbReference type="Proteomes" id="UP000262825">
    <property type="component" value="Unassembled WGS sequence"/>
</dbReference>
<dbReference type="Gene3D" id="3.30.1120.90">
    <property type="entry name" value="Nucleosome assembly protein"/>
    <property type="match status" value="1"/>
</dbReference>
<keyword evidence="5" id="KW-1185">Reference proteome</keyword>
<name>A0A376B1B8_9ASCO</name>
<organism evidence="4 5">
    <name type="scientific">Saccharomycodes ludwigii</name>
    <dbReference type="NCBI Taxonomy" id="36035"/>
    <lineage>
        <taxon>Eukaryota</taxon>
        <taxon>Fungi</taxon>
        <taxon>Dikarya</taxon>
        <taxon>Ascomycota</taxon>
        <taxon>Saccharomycotina</taxon>
        <taxon>Saccharomycetes</taxon>
        <taxon>Saccharomycodales</taxon>
        <taxon>Saccharomycodaceae</taxon>
        <taxon>Saccharomycodes</taxon>
    </lineage>
</organism>
<reference evidence="5" key="1">
    <citation type="submission" date="2018-06" db="EMBL/GenBank/DDBJ databases">
        <authorList>
            <person name="Guldener U."/>
        </authorList>
    </citation>
    <scope>NUCLEOTIDE SEQUENCE [LARGE SCALE GENOMIC DNA]</scope>
    <source>
        <strain evidence="5">UTAD17</strain>
    </source>
</reference>
<feature type="region of interest" description="Disordered" evidence="3">
    <location>
        <begin position="236"/>
        <end position="271"/>
    </location>
</feature>
<proteinExistence type="inferred from homology"/>
<dbReference type="VEuPathDB" id="FungiDB:SCODWIG_00247"/>
<keyword evidence="2" id="KW-0175">Coiled coil</keyword>
<dbReference type="PANTHER" id="PTHR11875">
    <property type="entry name" value="TESTIS-SPECIFIC Y-ENCODED PROTEIN"/>
    <property type="match status" value="1"/>
</dbReference>
<dbReference type="SUPFAM" id="SSF143113">
    <property type="entry name" value="NAP-like"/>
    <property type="match status" value="1"/>
</dbReference>
<accession>A0A376B1B8</accession>
<feature type="compositionally biased region" description="Acidic residues" evidence="3">
    <location>
        <begin position="240"/>
        <end position="249"/>
    </location>
</feature>
<dbReference type="EMBL" id="UFAJ01000018">
    <property type="protein sequence ID" value="SSD58486.1"/>
    <property type="molecule type" value="Genomic_DNA"/>
</dbReference>
<dbReference type="OrthoDB" id="19419at2759"/>
<gene>
    <name evidence="4" type="ORF">SCODWIG_00247</name>
</gene>
<evidence type="ECO:0000256" key="2">
    <source>
        <dbReference type="SAM" id="Coils"/>
    </source>
</evidence>
<evidence type="ECO:0000313" key="4">
    <source>
        <dbReference type="EMBL" id="SSD58486.1"/>
    </source>
</evidence>
<evidence type="ECO:0000256" key="3">
    <source>
        <dbReference type="SAM" id="MobiDB-lite"/>
    </source>
</evidence>
<dbReference type="GO" id="GO:0005634">
    <property type="term" value="C:nucleus"/>
    <property type="evidence" value="ECO:0007669"/>
    <property type="project" value="InterPro"/>
</dbReference>
<feature type="coiled-coil region" evidence="2">
    <location>
        <begin position="7"/>
        <end position="34"/>
    </location>
</feature>
<evidence type="ECO:0000313" key="5">
    <source>
        <dbReference type="Proteomes" id="UP000262825"/>
    </source>
</evidence>
<dbReference type="InterPro" id="IPR037231">
    <property type="entry name" value="NAP-like_sf"/>
</dbReference>